<dbReference type="InterPro" id="IPR027266">
    <property type="entry name" value="TrmE/GcvT-like"/>
</dbReference>
<dbReference type="PIRSF" id="PIRSF006487">
    <property type="entry name" value="GcvT"/>
    <property type="match status" value="1"/>
</dbReference>
<organism evidence="3">
    <name type="scientific">Cyanobacterium aponinum AL20115</name>
    <dbReference type="NCBI Taxonomy" id="3090662"/>
    <lineage>
        <taxon>Bacteria</taxon>
        <taxon>Bacillati</taxon>
        <taxon>Cyanobacteriota</taxon>
        <taxon>Cyanophyceae</taxon>
        <taxon>Oscillatoriophycideae</taxon>
        <taxon>Chroococcales</taxon>
        <taxon>Geminocystaceae</taxon>
        <taxon>Cyanobacterium</taxon>
    </lineage>
</organism>
<dbReference type="NCBIfam" id="TIGR03317">
    <property type="entry name" value="ygfZ_signature"/>
    <property type="match status" value="1"/>
</dbReference>
<dbReference type="InterPro" id="IPR017703">
    <property type="entry name" value="YgfZ/GCV_T_CS"/>
</dbReference>
<dbReference type="Pfam" id="PF01571">
    <property type="entry name" value="GCV_T"/>
    <property type="match status" value="1"/>
</dbReference>
<name>A0AAF1C5N4_9CHRO</name>
<dbReference type="PANTHER" id="PTHR43757:SF14">
    <property type="entry name" value="GLYCINE CLEAVAGE T-PROTEIN FAMILY"/>
    <property type="match status" value="1"/>
</dbReference>
<feature type="domain" description="GCVT N-terminal" evidence="2">
    <location>
        <begin position="39"/>
        <end position="282"/>
    </location>
</feature>
<protein>
    <submittedName>
        <fullName evidence="3">Folate-binding protein</fullName>
    </submittedName>
</protein>
<dbReference type="EMBL" id="CP138348">
    <property type="protein sequence ID" value="WPF89291.1"/>
    <property type="molecule type" value="Genomic_DNA"/>
</dbReference>
<proteinExistence type="predicted"/>
<evidence type="ECO:0000259" key="2">
    <source>
        <dbReference type="Pfam" id="PF01571"/>
    </source>
</evidence>
<dbReference type="SUPFAM" id="SSF103025">
    <property type="entry name" value="Folate-binding domain"/>
    <property type="match status" value="1"/>
</dbReference>
<keyword evidence="1" id="KW-0809">Transit peptide</keyword>
<dbReference type="RefSeq" id="WP_320001819.1">
    <property type="nucleotide sequence ID" value="NZ_CP138348.1"/>
</dbReference>
<accession>A0AAF1C5N4</accession>
<dbReference type="InterPro" id="IPR028896">
    <property type="entry name" value="GcvT/YgfZ/DmdA"/>
</dbReference>
<dbReference type="InterPro" id="IPR006222">
    <property type="entry name" value="GCVT_N"/>
</dbReference>
<gene>
    <name evidence="3" type="ORF">SAY89_03160</name>
</gene>
<dbReference type="PANTHER" id="PTHR43757">
    <property type="entry name" value="AMINOMETHYLTRANSFERASE"/>
    <property type="match status" value="1"/>
</dbReference>
<evidence type="ECO:0000313" key="3">
    <source>
        <dbReference type="EMBL" id="WPF89291.1"/>
    </source>
</evidence>
<reference evidence="3" key="1">
    <citation type="submission" date="2023-11" db="EMBL/GenBank/DDBJ databases">
        <title>Genome sequence of Cyanobacterium aponinum BCRC AL20115.</title>
        <authorList>
            <person name="Chang H.-Y."/>
            <person name="Lin K.-M."/>
            <person name="Hsueh H.-T."/>
            <person name="Chu H.-A."/>
            <person name="Kuo C.-H."/>
        </authorList>
    </citation>
    <scope>NUCLEOTIDE SEQUENCE</scope>
    <source>
        <strain evidence="3">AL20115</strain>
    </source>
</reference>
<evidence type="ECO:0000256" key="1">
    <source>
        <dbReference type="ARBA" id="ARBA00022946"/>
    </source>
</evidence>
<sequence length="380" mass="44038">MIYGINYAHERRLYLVSLITSFHWLDHNIMNKLKELQTQSGAVFAENLEVPLTFNNQNFSLSQWENNVFLCDRSDWGLLKVTGCDRLRFLHNQSTNDIQSLKSGQGCDTVFVNSTGRNIDLVSVYFKEEEVLLLTSPNQNQKLYQWMDRYIFPFDKVELKDISSDYKIFTIFGNNSQELLSNWVDKEILEKPEFYHQNLTIDGIEILLTVGCNLKIKGYNLIVNQEQADIIWQKLIEKKPKLIGSKEWEILRVLRGRPAPEKELTEDFNPLETGLWDSISFSKGCYIGQETIARLNTYKGVKQRLWGIKLNQEINPDIENTIFLGEEKIGRITSFINYENEPFALGYIRTKAGGEGLQVKIGKAEGRVISLPYVIHEYRS</sequence>
<dbReference type="AlphaFoldDB" id="A0AAF1C5N4"/>
<dbReference type="Gene3D" id="3.30.1360.120">
    <property type="entry name" value="Probable tRNA modification gtpase trme, domain 1"/>
    <property type="match status" value="1"/>
</dbReference>